<dbReference type="PANTHER" id="PTHR39428">
    <property type="entry name" value="F420H(2)-DEPENDENT QUINONE REDUCTASE RV1261C"/>
    <property type="match status" value="1"/>
</dbReference>
<evidence type="ECO:0000256" key="2">
    <source>
        <dbReference type="ARBA" id="ARBA00049106"/>
    </source>
</evidence>
<proteinExistence type="inferred from homology"/>
<protein>
    <submittedName>
        <fullName evidence="3">Nitroreductase family deazaflavin-dependent oxidoreductase</fullName>
    </submittedName>
</protein>
<dbReference type="PANTHER" id="PTHR39428:SF3">
    <property type="entry name" value="DEAZAFLAVIN-DEPENDENT NITROREDUCTASE"/>
    <property type="match status" value="1"/>
</dbReference>
<dbReference type="InterPro" id="IPR012349">
    <property type="entry name" value="Split_barrel_FMN-bd"/>
</dbReference>
<comment type="similarity">
    <text evidence="1">Belongs to the F420H(2)-dependent quinone reductase family.</text>
</comment>
<accession>A0ABZ1YPZ8</accession>
<name>A0ABZ1YPZ8_9NOCA</name>
<dbReference type="Pfam" id="PF04075">
    <property type="entry name" value="F420H2_quin_red"/>
    <property type="match status" value="1"/>
</dbReference>
<dbReference type="Proteomes" id="UP001432062">
    <property type="component" value="Chromosome"/>
</dbReference>
<reference evidence="3" key="1">
    <citation type="submission" date="2022-10" db="EMBL/GenBank/DDBJ databases">
        <title>The complete genomes of actinobacterial strains from the NBC collection.</title>
        <authorList>
            <person name="Joergensen T.S."/>
            <person name="Alvarez Arevalo M."/>
            <person name="Sterndorff E.B."/>
            <person name="Faurdal D."/>
            <person name="Vuksanovic O."/>
            <person name="Mourched A.-S."/>
            <person name="Charusanti P."/>
            <person name="Shaw S."/>
            <person name="Blin K."/>
            <person name="Weber T."/>
        </authorList>
    </citation>
    <scope>NUCLEOTIDE SEQUENCE</scope>
    <source>
        <strain evidence="3">NBC_01482</strain>
    </source>
</reference>
<evidence type="ECO:0000313" key="3">
    <source>
        <dbReference type="EMBL" id="WUV45314.1"/>
    </source>
</evidence>
<keyword evidence="4" id="KW-1185">Reference proteome</keyword>
<dbReference type="InterPro" id="IPR004378">
    <property type="entry name" value="F420H2_quin_Rdtase"/>
</dbReference>
<dbReference type="RefSeq" id="WP_327098513.1">
    <property type="nucleotide sequence ID" value="NZ_CP109149.1"/>
</dbReference>
<evidence type="ECO:0000256" key="1">
    <source>
        <dbReference type="ARBA" id="ARBA00008710"/>
    </source>
</evidence>
<organism evidence="3 4">
    <name type="scientific">Nocardia vinacea</name>
    <dbReference type="NCBI Taxonomy" id="96468"/>
    <lineage>
        <taxon>Bacteria</taxon>
        <taxon>Bacillati</taxon>
        <taxon>Actinomycetota</taxon>
        <taxon>Actinomycetes</taxon>
        <taxon>Mycobacteriales</taxon>
        <taxon>Nocardiaceae</taxon>
        <taxon>Nocardia</taxon>
    </lineage>
</organism>
<dbReference type="EMBL" id="CP109441">
    <property type="protein sequence ID" value="WUV45314.1"/>
    <property type="molecule type" value="Genomic_DNA"/>
</dbReference>
<dbReference type="Gene3D" id="2.30.110.10">
    <property type="entry name" value="Electron Transport, Fmn-binding Protein, Chain A"/>
    <property type="match status" value="1"/>
</dbReference>
<comment type="catalytic activity">
    <reaction evidence="2">
        <text>oxidized coenzyme F420-(gamma-L-Glu)(n) + a quinol + H(+) = reduced coenzyme F420-(gamma-L-Glu)(n) + a quinone</text>
        <dbReference type="Rhea" id="RHEA:39663"/>
        <dbReference type="Rhea" id="RHEA-COMP:12939"/>
        <dbReference type="Rhea" id="RHEA-COMP:14378"/>
        <dbReference type="ChEBI" id="CHEBI:15378"/>
        <dbReference type="ChEBI" id="CHEBI:24646"/>
        <dbReference type="ChEBI" id="CHEBI:132124"/>
        <dbReference type="ChEBI" id="CHEBI:133980"/>
        <dbReference type="ChEBI" id="CHEBI:139511"/>
    </reaction>
</comment>
<sequence length="100" mass="11524">MCSTGFRIDPPRKSCTISIASAPSWPPWICRSRKAVIPIADPLAHVRIRAARHTVCARIADTEERQRLWLPLTELYADFDTYQSWTRREIPVVILSCMTR</sequence>
<gene>
    <name evidence="3" type="ORF">OG563_40435</name>
</gene>
<evidence type="ECO:0000313" key="4">
    <source>
        <dbReference type="Proteomes" id="UP001432062"/>
    </source>
</evidence>